<comment type="caution">
    <text evidence="1">The sequence shown here is derived from an EMBL/GenBank/DDBJ whole genome shotgun (WGS) entry which is preliminary data.</text>
</comment>
<reference evidence="2" key="1">
    <citation type="journal article" date="2019" name="Int. J. Syst. Evol. Microbiol.">
        <title>The Global Catalogue of Microorganisms (GCM) 10K type strain sequencing project: providing services to taxonomists for standard genome sequencing and annotation.</title>
        <authorList>
            <consortium name="The Broad Institute Genomics Platform"/>
            <consortium name="The Broad Institute Genome Sequencing Center for Infectious Disease"/>
            <person name="Wu L."/>
            <person name="Ma J."/>
        </authorList>
    </citation>
    <scope>NUCLEOTIDE SEQUENCE [LARGE SCALE GENOMIC DNA]</scope>
    <source>
        <strain evidence="2">JCM 3175</strain>
    </source>
</reference>
<sequence>MASEIICDVANRLADAVRAFHMAQATAAASAQRAAQDREKVTEARDKLADAIVEAARDGMRQIDIVRVTGYTRERVRVRQILRAHGITPD</sequence>
<evidence type="ECO:0000313" key="2">
    <source>
        <dbReference type="Proteomes" id="UP001500307"/>
    </source>
</evidence>
<dbReference type="EMBL" id="BAABGU010000021">
    <property type="protein sequence ID" value="GAA4573540.1"/>
    <property type="molecule type" value="Genomic_DNA"/>
</dbReference>
<keyword evidence="2" id="KW-1185">Reference proteome</keyword>
<organism evidence="1 2">
    <name type="scientific">Micromonospora coerulea</name>
    <dbReference type="NCBI Taxonomy" id="47856"/>
    <lineage>
        <taxon>Bacteria</taxon>
        <taxon>Bacillati</taxon>
        <taxon>Actinomycetota</taxon>
        <taxon>Actinomycetes</taxon>
        <taxon>Micromonosporales</taxon>
        <taxon>Micromonosporaceae</taxon>
        <taxon>Micromonospora</taxon>
    </lineage>
</organism>
<name>A0ABP8SRS1_9ACTN</name>
<dbReference type="Proteomes" id="UP001500307">
    <property type="component" value="Unassembled WGS sequence"/>
</dbReference>
<evidence type="ECO:0000313" key="1">
    <source>
        <dbReference type="EMBL" id="GAA4573540.1"/>
    </source>
</evidence>
<proteinExistence type="predicted"/>
<accession>A0ABP8SRS1</accession>
<gene>
    <name evidence="1" type="ORF">GCM10023176_38760</name>
</gene>
<protein>
    <submittedName>
        <fullName evidence="1">Uncharacterized protein</fullName>
    </submittedName>
</protein>